<dbReference type="AlphaFoldDB" id="A0AAE0WKZ9"/>
<protein>
    <submittedName>
        <fullName evidence="6">Uncharacterized protein</fullName>
    </submittedName>
</protein>
<evidence type="ECO:0000256" key="4">
    <source>
        <dbReference type="ARBA" id="ARBA00023136"/>
    </source>
</evidence>
<keyword evidence="2 5" id="KW-0812">Transmembrane</keyword>
<feature type="transmembrane region" description="Helical" evidence="5">
    <location>
        <begin position="121"/>
        <end position="143"/>
    </location>
</feature>
<dbReference type="PANTHER" id="PTHR31465:SF27">
    <property type="entry name" value="DOMAIN PROTEIN, PUTATIVE (AFU_ORTHOLOGUE AFUA_3G01030)-RELATED"/>
    <property type="match status" value="1"/>
</dbReference>
<accession>A0AAE0WKZ9</accession>
<keyword evidence="4 5" id="KW-0472">Membrane</keyword>
<reference evidence="6" key="1">
    <citation type="submission" date="2023-07" db="EMBL/GenBank/DDBJ databases">
        <title>Black Yeasts Isolated from many extreme environments.</title>
        <authorList>
            <person name="Coleine C."/>
            <person name="Stajich J.E."/>
            <person name="Selbmann L."/>
        </authorList>
    </citation>
    <scope>NUCLEOTIDE SEQUENCE</scope>
    <source>
        <strain evidence="6">CCFEE 5485</strain>
    </source>
</reference>
<feature type="transmembrane region" description="Helical" evidence="5">
    <location>
        <begin position="20"/>
        <end position="38"/>
    </location>
</feature>
<keyword evidence="3 5" id="KW-1133">Transmembrane helix</keyword>
<evidence type="ECO:0000256" key="3">
    <source>
        <dbReference type="ARBA" id="ARBA00022989"/>
    </source>
</evidence>
<feature type="transmembrane region" description="Helical" evidence="5">
    <location>
        <begin position="199"/>
        <end position="222"/>
    </location>
</feature>
<evidence type="ECO:0000313" key="7">
    <source>
        <dbReference type="Proteomes" id="UP001274830"/>
    </source>
</evidence>
<dbReference type="Proteomes" id="UP001274830">
    <property type="component" value="Unassembled WGS sequence"/>
</dbReference>
<dbReference type="PANTHER" id="PTHR31465">
    <property type="entry name" value="PROTEIN RTA1-RELATED"/>
    <property type="match status" value="1"/>
</dbReference>
<evidence type="ECO:0000256" key="1">
    <source>
        <dbReference type="ARBA" id="ARBA00004141"/>
    </source>
</evidence>
<gene>
    <name evidence="6" type="ORF">LTR78_006544</name>
</gene>
<evidence type="ECO:0000313" key="6">
    <source>
        <dbReference type="EMBL" id="KAK3673639.1"/>
    </source>
</evidence>
<dbReference type="EMBL" id="JAUTXT010000024">
    <property type="protein sequence ID" value="KAK3673639.1"/>
    <property type="molecule type" value="Genomic_DNA"/>
</dbReference>
<feature type="transmembrane region" description="Helical" evidence="5">
    <location>
        <begin position="45"/>
        <end position="63"/>
    </location>
</feature>
<organism evidence="6 7">
    <name type="scientific">Recurvomyces mirabilis</name>
    <dbReference type="NCBI Taxonomy" id="574656"/>
    <lineage>
        <taxon>Eukaryota</taxon>
        <taxon>Fungi</taxon>
        <taxon>Dikarya</taxon>
        <taxon>Ascomycota</taxon>
        <taxon>Pezizomycotina</taxon>
        <taxon>Dothideomycetes</taxon>
        <taxon>Dothideomycetidae</taxon>
        <taxon>Mycosphaerellales</taxon>
        <taxon>Teratosphaeriaceae</taxon>
        <taxon>Recurvomyces</taxon>
    </lineage>
</organism>
<name>A0AAE0WKZ9_9PEZI</name>
<dbReference type="InterPro" id="IPR007568">
    <property type="entry name" value="RTA1"/>
</dbReference>
<comment type="subcellular location">
    <subcellularLocation>
        <location evidence="1">Membrane</location>
        <topology evidence="1">Multi-pass membrane protein</topology>
    </subcellularLocation>
</comment>
<dbReference type="GO" id="GO:0016020">
    <property type="term" value="C:membrane"/>
    <property type="evidence" value="ECO:0007669"/>
    <property type="project" value="UniProtKB-SubCell"/>
</dbReference>
<sequence>MPELETFHGSYLWDYLPNLPAAIVFATLFTLATVMHTWRMCKGRMWFCVPFVIGGVCEFLGYITRALSTNATGNLVLFLVQSIFLLLPAVFFAATLYMVYSRIIRAVDGERFALITARRTTIYFVVGDFTCLNVQSTGGGLLGSSTDSTVKIGEYIVVAGLMLQILMFAGFVGCCLVFQMRYQAYLFSAADASARSHTSIPWGVCLYMLYGTSAAILLRNLYRVVEFVMGKDGYLMQNEWPIYAS</sequence>
<evidence type="ECO:0000256" key="2">
    <source>
        <dbReference type="ARBA" id="ARBA00022692"/>
    </source>
</evidence>
<feature type="transmembrane region" description="Helical" evidence="5">
    <location>
        <begin position="75"/>
        <end position="100"/>
    </location>
</feature>
<comment type="caution">
    <text evidence="6">The sequence shown here is derived from an EMBL/GenBank/DDBJ whole genome shotgun (WGS) entry which is preliminary data.</text>
</comment>
<feature type="transmembrane region" description="Helical" evidence="5">
    <location>
        <begin position="155"/>
        <end position="178"/>
    </location>
</feature>
<keyword evidence="7" id="KW-1185">Reference proteome</keyword>
<proteinExistence type="predicted"/>
<evidence type="ECO:0000256" key="5">
    <source>
        <dbReference type="SAM" id="Phobius"/>
    </source>
</evidence>
<dbReference type="Pfam" id="PF04479">
    <property type="entry name" value="RTA1"/>
    <property type="match status" value="1"/>
</dbReference>